<name>S7XQS6_SPRLO</name>
<dbReference type="Proteomes" id="UP000014978">
    <property type="component" value="Unassembled WGS sequence"/>
</dbReference>
<reference evidence="3" key="1">
    <citation type="journal article" date="2013" name="PLoS Genet.">
        <title>The genome of Spraguea lophii and the basis of host-microsporidian interactions.</title>
        <authorList>
            <person name="Campbell S.E."/>
            <person name="Williams T.A."/>
            <person name="Yousuf A."/>
            <person name="Soanes D.M."/>
            <person name="Paszkiewicz K.H."/>
            <person name="Williams B.A.P."/>
        </authorList>
    </citation>
    <scope>NUCLEOTIDE SEQUENCE [LARGE SCALE GENOMIC DNA]</scope>
    <source>
        <strain evidence="3">42_110</strain>
    </source>
</reference>
<dbReference type="AlphaFoldDB" id="S7XQS6"/>
<gene>
    <name evidence="2" type="ORF">SLOPH_480</name>
</gene>
<evidence type="ECO:0000256" key="1">
    <source>
        <dbReference type="SAM" id="Phobius"/>
    </source>
</evidence>
<keyword evidence="1" id="KW-1133">Transmembrane helix</keyword>
<dbReference type="EMBL" id="ATCN01000897">
    <property type="protein sequence ID" value="EPR78288.1"/>
    <property type="molecule type" value="Genomic_DNA"/>
</dbReference>
<dbReference type="InParanoid" id="S7XQS6"/>
<comment type="caution">
    <text evidence="2">The sequence shown here is derived from an EMBL/GenBank/DDBJ whole genome shotgun (WGS) entry which is preliminary data.</text>
</comment>
<keyword evidence="1" id="KW-0812">Transmembrane</keyword>
<protein>
    <recommendedName>
        <fullName evidence="4">Derlin</fullName>
    </recommendedName>
</protein>
<dbReference type="HOGENOM" id="CLU_1305569_0_0_1"/>
<sequence>MVSATIKITFISILIPAIIHIFPETYKHIYFNIYNYKHILQCYRLFLSLFINSFDIKLLFDLLFRFNILKMLEECTGSLDVQYFTILSLIMVFISSLENVFYSSYFNSSLVIYLSFVTDQQFLIYGFRVDPKYIPILSIALDILNRRYKVYYPIGFSLFYNFIVKSSKDYIPEILKKMSNFIDARIENIKHYKFDRTIKRGRVLGKRQKVL</sequence>
<keyword evidence="3" id="KW-1185">Reference proteome</keyword>
<dbReference type="VEuPathDB" id="MicrosporidiaDB:SLOPH_480"/>
<feature type="transmembrane region" description="Helical" evidence="1">
    <location>
        <begin position="83"/>
        <end position="102"/>
    </location>
</feature>
<accession>S7XQS6</accession>
<feature type="transmembrane region" description="Helical" evidence="1">
    <location>
        <begin position="6"/>
        <end position="22"/>
    </location>
</feature>
<keyword evidence="1" id="KW-0472">Membrane</keyword>
<proteinExistence type="predicted"/>
<evidence type="ECO:0000313" key="3">
    <source>
        <dbReference type="Proteomes" id="UP000014978"/>
    </source>
</evidence>
<organism evidence="2 3">
    <name type="scientific">Spraguea lophii (strain 42_110)</name>
    <name type="common">Microsporidian parasite</name>
    <dbReference type="NCBI Taxonomy" id="1358809"/>
    <lineage>
        <taxon>Eukaryota</taxon>
        <taxon>Fungi</taxon>
        <taxon>Fungi incertae sedis</taxon>
        <taxon>Microsporidia</taxon>
        <taxon>Spragueidae</taxon>
        <taxon>Spraguea</taxon>
    </lineage>
</organism>
<evidence type="ECO:0000313" key="2">
    <source>
        <dbReference type="EMBL" id="EPR78288.1"/>
    </source>
</evidence>
<feature type="transmembrane region" description="Helical" evidence="1">
    <location>
        <begin position="43"/>
        <end position="63"/>
    </location>
</feature>
<evidence type="ECO:0008006" key="4">
    <source>
        <dbReference type="Google" id="ProtNLM"/>
    </source>
</evidence>